<feature type="non-terminal residue" evidence="1">
    <location>
        <position position="1"/>
    </location>
</feature>
<reference evidence="1" key="1">
    <citation type="journal article" date="2014" name="Front. Microbiol.">
        <title>High frequency of phylogenetically diverse reductive dehalogenase-homologous genes in deep subseafloor sedimentary metagenomes.</title>
        <authorList>
            <person name="Kawai M."/>
            <person name="Futagami T."/>
            <person name="Toyoda A."/>
            <person name="Takaki Y."/>
            <person name="Nishi S."/>
            <person name="Hori S."/>
            <person name="Arai W."/>
            <person name="Tsubouchi T."/>
            <person name="Morono Y."/>
            <person name="Uchiyama I."/>
            <person name="Ito T."/>
            <person name="Fujiyama A."/>
            <person name="Inagaki F."/>
            <person name="Takami H."/>
        </authorList>
    </citation>
    <scope>NUCLEOTIDE SEQUENCE</scope>
    <source>
        <strain evidence="1">Expedition CK06-06</strain>
    </source>
</reference>
<name>X0WC88_9ZZZZ</name>
<dbReference type="Gene3D" id="3.40.50.300">
    <property type="entry name" value="P-loop containing nucleotide triphosphate hydrolases"/>
    <property type="match status" value="1"/>
</dbReference>
<dbReference type="AlphaFoldDB" id="X0WC88"/>
<dbReference type="InterPro" id="IPR027417">
    <property type="entry name" value="P-loop_NTPase"/>
</dbReference>
<gene>
    <name evidence="1" type="ORF">S01H1_46735</name>
</gene>
<dbReference type="EMBL" id="BARS01029935">
    <property type="protein sequence ID" value="GAG10291.1"/>
    <property type="molecule type" value="Genomic_DNA"/>
</dbReference>
<dbReference type="SUPFAM" id="SSF52540">
    <property type="entry name" value="P-loop containing nucleoside triphosphate hydrolases"/>
    <property type="match status" value="1"/>
</dbReference>
<organism evidence="1">
    <name type="scientific">marine sediment metagenome</name>
    <dbReference type="NCBI Taxonomy" id="412755"/>
    <lineage>
        <taxon>unclassified sequences</taxon>
        <taxon>metagenomes</taxon>
        <taxon>ecological metagenomes</taxon>
    </lineage>
</organism>
<protein>
    <submittedName>
        <fullName evidence="1">Uncharacterized protein</fullName>
    </submittedName>
</protein>
<proteinExistence type="predicted"/>
<accession>X0WC88</accession>
<evidence type="ECO:0000313" key="1">
    <source>
        <dbReference type="EMBL" id="GAG10291.1"/>
    </source>
</evidence>
<comment type="caution">
    <text evidence="1">The sequence shown here is derived from an EMBL/GenBank/DDBJ whole genome shotgun (WGS) entry which is preliminary data.</text>
</comment>
<sequence length="49" mass="5371">GTGKTTTAVNLDYALSLKNYKVLIIPYSSCLGSQTFQTLWPLAEGLFVF</sequence>